<name>A0A131YVQ4_RHIAP</name>
<dbReference type="SUPFAM" id="SSF88688">
    <property type="entry name" value="Families 57/38 glycoside transferase middle domain"/>
    <property type="match status" value="1"/>
</dbReference>
<feature type="chain" id="PRO_5017850673" description="Alpha-mannosidase" evidence="11">
    <location>
        <begin position="22"/>
        <end position="1061"/>
    </location>
</feature>
<dbReference type="Pfam" id="PF07748">
    <property type="entry name" value="Glyco_hydro_38C"/>
    <property type="match status" value="1"/>
</dbReference>
<dbReference type="Gene3D" id="2.70.98.30">
    <property type="entry name" value="Golgi alpha-mannosidase II, domain 4"/>
    <property type="match status" value="1"/>
</dbReference>
<dbReference type="EMBL" id="GEDV01005254">
    <property type="protein sequence ID" value="JAP83303.1"/>
    <property type="molecule type" value="Transcribed_RNA"/>
</dbReference>
<dbReference type="InterPro" id="IPR000602">
    <property type="entry name" value="Glyco_hydro_38_N"/>
</dbReference>
<accession>A0A131YVQ4</accession>
<dbReference type="SMART" id="SM00872">
    <property type="entry name" value="Alpha-mann_mid"/>
    <property type="match status" value="1"/>
</dbReference>
<dbReference type="FunFam" id="1.20.1270.50:FF:000002">
    <property type="entry name" value="Alpha-mannosidase"/>
    <property type="match status" value="1"/>
</dbReference>
<dbReference type="FunFam" id="2.70.98.30:FF:000003">
    <property type="entry name" value="Alpha-mannosidase"/>
    <property type="match status" value="1"/>
</dbReference>
<feature type="signal peptide" evidence="11">
    <location>
        <begin position="1"/>
        <end position="21"/>
    </location>
</feature>
<evidence type="ECO:0000256" key="3">
    <source>
        <dbReference type="ARBA" id="ARBA00012752"/>
    </source>
</evidence>
<dbReference type="InterPro" id="IPR028995">
    <property type="entry name" value="Glyco_hydro_57/38_cen_sf"/>
</dbReference>
<evidence type="ECO:0000256" key="2">
    <source>
        <dbReference type="ARBA" id="ARBA00009792"/>
    </source>
</evidence>
<comment type="catalytic activity">
    <reaction evidence="1">
        <text>Hydrolysis of terminal, non-reducing alpha-D-mannose residues in alpha-D-mannosides.</text>
        <dbReference type="EC" id="3.2.1.24"/>
    </reaction>
</comment>
<keyword evidence="5 11" id="KW-0732">Signal</keyword>
<dbReference type="Pfam" id="PF17677">
    <property type="entry name" value="Glyco_hydro38C2"/>
    <property type="match status" value="1"/>
</dbReference>
<dbReference type="Gene3D" id="1.20.1270.50">
    <property type="entry name" value="Glycoside hydrolase family 38, central domain"/>
    <property type="match status" value="2"/>
</dbReference>
<sequence>MRLTQVIALTAAVFLSAPASSTSSKGHMDQKCGYESCPATRPGMLNVHVLAHTHMDLGWLKTVDQYFYGTKNYYANVGVRYIFESVLNELENDPSRRFIFVETGFFNLWWKRLNETRKKRFNALVQSGRLEFISGGWVMNDEACVHYTNVIDQMTYGMRKLNDTFGKCGVPRIGWQIDPFGHSREFASLLAQMGMDGYFFGRLDYQDFRARKKEHRLEFVWSASENLGKAANIFTGILPNTYSPPRGFCFDIYCSDEAIVDDPDSDEYNVNYKVDEFLSYAKLTAYNYKTRNVPITMGNDFNYQSAGHWFINLDKLIHHANLRSDKTKVHLLYSTPSCYLKALHASKTGWPTKTDDFFPYASDPHAFWTGYFTSRPAFKFLDRYANNQLQAAKQLGVLAGPRGVTETSLDVLREALAIGQHHDAISGTAKQVVTNDYVKRIARGLIASDNYTNDAFAKLLSKKLRPGNSKLVRCHTLNISACEIMETSGEVSIIAYNPQARPYSTHLRIPVLGTAWHVLDANRNEVPSQITPIPTGVVNLPERFSSTDQEVVFKANLPALGFTTYFVEADNFLKKQRRHDIKKGAVGSTGQFLRDTTGTCHELGTTEMVLEGRLTSATIDCTTGLLRAISYNGTTIPVKQSFYWYTGYPGNNTMFVYRASGAYIFRPLNQEPLPVAEKAELVYIGKNGSLVQEVHQKFSDWLTQVIRVYDDADFVEFDWVVGSIPVDDEIGKEIITRFDTDFQNNGVFYTDANGREILQRNLNFRPTWNVYIKEPVAGNYYPVNSRIFIRDPQRDLQFTVLTDRSQGGSSLRNGSIEVMVHRRLLYDDAFGVEEALNESYYDGKGVVVRGTHRVTLSPVNEAAKIHRPLAQAISSAPTLHFSSVRRKPYKYKYQTNCTALAKPLPPNVHLLTLENWNKDDKVLMRLEHFFEHKDNAGELSLPVQFSLQEAFVRNITSLTEMNLAATKTREETVRLEFNPRWTHITKRDLPAKGHWTKGLKDLPQDFSQQKVEQSEDAQGDEKGSLPVHGPEYNVYLTPMQIRTFLVTFSSDDKKHIMCSID</sequence>
<evidence type="ECO:0000256" key="8">
    <source>
        <dbReference type="ARBA" id="ARBA00023157"/>
    </source>
</evidence>
<dbReference type="InterPro" id="IPR027291">
    <property type="entry name" value="Glyco_hydro_38_N_sf"/>
</dbReference>
<evidence type="ECO:0000256" key="4">
    <source>
        <dbReference type="ARBA" id="ARBA00022723"/>
    </source>
</evidence>
<dbReference type="InterPro" id="IPR048534">
    <property type="entry name" value="Man2a1-like_dom"/>
</dbReference>
<feature type="domain" description="Glycoside hydrolase family 38 central" evidence="13">
    <location>
        <begin position="366"/>
        <end position="441"/>
    </location>
</feature>
<dbReference type="GO" id="GO:0004559">
    <property type="term" value="F:alpha-mannosidase activity"/>
    <property type="evidence" value="ECO:0007669"/>
    <property type="project" value="UniProtKB-EC"/>
</dbReference>
<dbReference type="CDD" id="cd10810">
    <property type="entry name" value="GH38N_AMII_LAM_like"/>
    <property type="match status" value="1"/>
</dbReference>
<dbReference type="FunFam" id="1.20.1270.50:FF:000003">
    <property type="entry name" value="Alpha-mannosidase"/>
    <property type="match status" value="1"/>
</dbReference>
<dbReference type="EC" id="3.2.1.-" evidence="11"/>
<keyword evidence="9" id="KW-0325">Glycoprotein</keyword>
<dbReference type="Pfam" id="PF09261">
    <property type="entry name" value="Alpha-mann_mid"/>
    <property type="match status" value="1"/>
</dbReference>
<dbReference type="FunFam" id="3.20.110.10:FF:000001">
    <property type="entry name" value="Alpha-mannosidase"/>
    <property type="match status" value="1"/>
</dbReference>
<keyword evidence="6 11" id="KW-0378">Hydrolase</keyword>
<evidence type="ECO:0000256" key="7">
    <source>
        <dbReference type="ARBA" id="ARBA00022833"/>
    </source>
</evidence>
<evidence type="ECO:0000256" key="9">
    <source>
        <dbReference type="ARBA" id="ARBA00023180"/>
    </source>
</evidence>
<dbReference type="AlphaFoldDB" id="A0A131YVQ4"/>
<dbReference type="InterPro" id="IPR011682">
    <property type="entry name" value="Glyco_hydro_38_C"/>
</dbReference>
<dbReference type="InterPro" id="IPR015341">
    <property type="entry name" value="Glyco_hydro_38_cen"/>
</dbReference>
<evidence type="ECO:0000256" key="5">
    <source>
        <dbReference type="ARBA" id="ARBA00022729"/>
    </source>
</evidence>
<dbReference type="GO" id="GO:0030246">
    <property type="term" value="F:carbohydrate binding"/>
    <property type="evidence" value="ECO:0007669"/>
    <property type="project" value="InterPro"/>
</dbReference>
<proteinExistence type="inferred from homology"/>
<organism evidence="14">
    <name type="scientific">Rhipicephalus appendiculatus</name>
    <name type="common">Brown ear tick</name>
    <dbReference type="NCBI Taxonomy" id="34631"/>
    <lineage>
        <taxon>Eukaryota</taxon>
        <taxon>Metazoa</taxon>
        <taxon>Ecdysozoa</taxon>
        <taxon>Arthropoda</taxon>
        <taxon>Chelicerata</taxon>
        <taxon>Arachnida</taxon>
        <taxon>Acari</taxon>
        <taxon>Parasitiformes</taxon>
        <taxon>Ixodida</taxon>
        <taxon>Ixodoidea</taxon>
        <taxon>Ixodidae</taxon>
        <taxon>Rhipicephalinae</taxon>
        <taxon>Rhipicephalus</taxon>
        <taxon>Rhipicephalus</taxon>
    </lineage>
</organism>
<dbReference type="GO" id="GO:0005764">
    <property type="term" value="C:lysosome"/>
    <property type="evidence" value="ECO:0007669"/>
    <property type="project" value="TreeGrafter"/>
</dbReference>
<dbReference type="Gene3D" id="2.60.40.1360">
    <property type="match status" value="1"/>
</dbReference>
<evidence type="ECO:0000256" key="12">
    <source>
        <dbReference type="SAM" id="MobiDB-lite"/>
    </source>
</evidence>
<dbReference type="InterPro" id="IPR041147">
    <property type="entry name" value="GH38_C"/>
</dbReference>
<dbReference type="PANTHER" id="PTHR11607">
    <property type="entry name" value="ALPHA-MANNOSIDASE"/>
    <property type="match status" value="1"/>
</dbReference>
<keyword evidence="4 11" id="KW-0479">Metal-binding</keyword>
<evidence type="ECO:0000313" key="14">
    <source>
        <dbReference type="EMBL" id="JAP83303.1"/>
    </source>
</evidence>
<dbReference type="InterPro" id="IPR011013">
    <property type="entry name" value="Gal_mutarotase_sf_dom"/>
</dbReference>
<feature type="region of interest" description="Disordered" evidence="12">
    <location>
        <begin position="1004"/>
        <end position="1027"/>
    </location>
</feature>
<dbReference type="PANTHER" id="PTHR11607:SF3">
    <property type="entry name" value="LYSOSOMAL ALPHA-MANNOSIDASE"/>
    <property type="match status" value="1"/>
</dbReference>
<keyword evidence="7 11" id="KW-0862">Zinc</keyword>
<keyword evidence="10 11" id="KW-0326">Glycosidase</keyword>
<evidence type="ECO:0000256" key="11">
    <source>
        <dbReference type="RuleBase" id="RU361199"/>
    </source>
</evidence>
<dbReference type="GO" id="GO:0046872">
    <property type="term" value="F:metal ion binding"/>
    <property type="evidence" value="ECO:0007669"/>
    <property type="project" value="UniProtKB-KW"/>
</dbReference>
<dbReference type="InterPro" id="IPR050843">
    <property type="entry name" value="Glycosyl_Hydrlase_38"/>
</dbReference>
<dbReference type="Gene3D" id="3.20.110.10">
    <property type="entry name" value="Glycoside hydrolase 38, N terminal domain"/>
    <property type="match status" value="1"/>
</dbReference>
<comment type="cofactor">
    <cofactor evidence="11">
        <name>Zn(2+)</name>
        <dbReference type="ChEBI" id="CHEBI:29105"/>
    </cofactor>
    <text evidence="11">Binds 1 zinc ion per subunit.</text>
</comment>
<evidence type="ECO:0000256" key="6">
    <source>
        <dbReference type="ARBA" id="ARBA00022801"/>
    </source>
</evidence>
<dbReference type="SUPFAM" id="SSF88713">
    <property type="entry name" value="Glycoside hydrolase/deacetylase"/>
    <property type="match status" value="1"/>
</dbReference>
<evidence type="ECO:0000256" key="1">
    <source>
        <dbReference type="ARBA" id="ARBA00000365"/>
    </source>
</evidence>
<dbReference type="Pfam" id="PF01074">
    <property type="entry name" value="Glyco_hydro_38N"/>
    <property type="match status" value="1"/>
</dbReference>
<keyword evidence="8" id="KW-1015">Disulfide bond</keyword>
<dbReference type="GO" id="GO:0006013">
    <property type="term" value="P:mannose metabolic process"/>
    <property type="evidence" value="ECO:0007669"/>
    <property type="project" value="InterPro"/>
</dbReference>
<protein>
    <recommendedName>
        <fullName evidence="3 11">Alpha-mannosidase</fullName>
        <ecNumber evidence="11">3.2.1.-</ecNumber>
    </recommendedName>
</protein>
<dbReference type="SUPFAM" id="SSF74650">
    <property type="entry name" value="Galactose mutarotase-like"/>
    <property type="match status" value="1"/>
</dbReference>
<dbReference type="InterPro" id="IPR037094">
    <property type="entry name" value="Glyco_hydro_38_cen_sf"/>
</dbReference>
<evidence type="ECO:0000259" key="13">
    <source>
        <dbReference type="SMART" id="SM00872"/>
    </source>
</evidence>
<dbReference type="InterPro" id="IPR013780">
    <property type="entry name" value="Glyco_hydro_b"/>
</dbReference>
<dbReference type="Pfam" id="PF21260">
    <property type="entry name" value="Laman-like_dom"/>
    <property type="match status" value="1"/>
</dbReference>
<dbReference type="Gene3D" id="2.60.40.1180">
    <property type="entry name" value="Golgi alpha-mannosidase II"/>
    <property type="match status" value="1"/>
</dbReference>
<evidence type="ECO:0000256" key="10">
    <source>
        <dbReference type="ARBA" id="ARBA00023295"/>
    </source>
</evidence>
<reference evidence="14" key="1">
    <citation type="journal article" date="2016" name="Ticks Tick Borne Dis.">
        <title>De novo assembly and annotation of the salivary gland transcriptome of Rhipicephalus appendiculatus male and female ticks during blood feeding.</title>
        <authorList>
            <person name="de Castro M.H."/>
            <person name="de Klerk D."/>
            <person name="Pienaar R."/>
            <person name="Latif A.A."/>
            <person name="Rees D.J."/>
            <person name="Mans B.J."/>
        </authorList>
    </citation>
    <scope>NUCLEOTIDE SEQUENCE</scope>
    <source>
        <tissue evidence="14">Salivary glands</tissue>
    </source>
</reference>
<comment type="similarity">
    <text evidence="2 11">Belongs to the glycosyl hydrolase 38 family.</text>
</comment>
<dbReference type="InterPro" id="IPR011330">
    <property type="entry name" value="Glyco_hydro/deAcase_b/a-brl"/>
</dbReference>